<dbReference type="AlphaFoldDB" id="W9QV26"/>
<sequence length="75" mass="8936">MECGIWWWLSLAMDTAQGRVSQDLRRRKTQYFTQRKKMEKKVRCALLLYFALINITETIVTHGAKQQTMLQKKTN</sequence>
<keyword evidence="2" id="KW-1185">Reference proteome</keyword>
<reference evidence="2" key="1">
    <citation type="submission" date="2013-01" db="EMBL/GenBank/DDBJ databases">
        <title>Draft Genome Sequence of a Mulberry Tree, Morus notabilis C.K. Schneid.</title>
        <authorList>
            <person name="He N."/>
            <person name="Zhao S."/>
        </authorList>
    </citation>
    <scope>NUCLEOTIDE SEQUENCE</scope>
</reference>
<evidence type="ECO:0000313" key="1">
    <source>
        <dbReference type="EMBL" id="EXB42570.1"/>
    </source>
</evidence>
<accession>W9QV26</accession>
<name>W9QV26_9ROSA</name>
<evidence type="ECO:0000313" key="2">
    <source>
        <dbReference type="Proteomes" id="UP000030645"/>
    </source>
</evidence>
<dbReference type="EMBL" id="KE343825">
    <property type="protein sequence ID" value="EXB42570.1"/>
    <property type="molecule type" value="Genomic_DNA"/>
</dbReference>
<dbReference type="Proteomes" id="UP000030645">
    <property type="component" value="Unassembled WGS sequence"/>
</dbReference>
<organism evidence="1 2">
    <name type="scientific">Morus notabilis</name>
    <dbReference type="NCBI Taxonomy" id="981085"/>
    <lineage>
        <taxon>Eukaryota</taxon>
        <taxon>Viridiplantae</taxon>
        <taxon>Streptophyta</taxon>
        <taxon>Embryophyta</taxon>
        <taxon>Tracheophyta</taxon>
        <taxon>Spermatophyta</taxon>
        <taxon>Magnoliopsida</taxon>
        <taxon>eudicotyledons</taxon>
        <taxon>Gunneridae</taxon>
        <taxon>Pentapetalae</taxon>
        <taxon>rosids</taxon>
        <taxon>fabids</taxon>
        <taxon>Rosales</taxon>
        <taxon>Moraceae</taxon>
        <taxon>Moreae</taxon>
        <taxon>Morus</taxon>
    </lineage>
</organism>
<protein>
    <submittedName>
        <fullName evidence="1">Uncharacterized protein</fullName>
    </submittedName>
</protein>
<gene>
    <name evidence="1" type="ORF">L484_011343</name>
</gene>
<proteinExistence type="predicted"/>